<dbReference type="Gene3D" id="3.40.20.10">
    <property type="entry name" value="Severin"/>
    <property type="match status" value="1"/>
</dbReference>
<dbReference type="InterPro" id="IPR029006">
    <property type="entry name" value="ADF-H/Gelsolin-like_dom_sf"/>
</dbReference>
<evidence type="ECO:0000313" key="2">
    <source>
        <dbReference type="EMBL" id="CAH7666810.1"/>
    </source>
</evidence>
<protein>
    <recommendedName>
        <fullName evidence="1">ADF-H domain-containing protein</fullName>
    </recommendedName>
</protein>
<sequence>FWAILNSYSCCYVVYDFNFDLKERTRNKPCFFAGSPEEAKIKRKMFYASPRMPFVATWLVLGLEGVYLSFSL</sequence>
<gene>
    <name evidence="2" type="ORF">PPACK8108_LOCUS1163</name>
</gene>
<keyword evidence="3" id="KW-1185">Reference proteome</keyword>
<organism evidence="2 3">
    <name type="scientific">Phakopsora pachyrhizi</name>
    <name type="common">Asian soybean rust disease fungus</name>
    <dbReference type="NCBI Taxonomy" id="170000"/>
    <lineage>
        <taxon>Eukaryota</taxon>
        <taxon>Fungi</taxon>
        <taxon>Dikarya</taxon>
        <taxon>Basidiomycota</taxon>
        <taxon>Pucciniomycotina</taxon>
        <taxon>Pucciniomycetes</taxon>
        <taxon>Pucciniales</taxon>
        <taxon>Phakopsoraceae</taxon>
        <taxon>Phakopsora</taxon>
    </lineage>
</organism>
<feature type="domain" description="ADF-H" evidence="1">
    <location>
        <begin position="1"/>
        <end position="72"/>
    </location>
</feature>
<feature type="non-terminal residue" evidence="2">
    <location>
        <position position="1"/>
    </location>
</feature>
<dbReference type="Pfam" id="PF00241">
    <property type="entry name" value="Cofilin_ADF"/>
    <property type="match status" value="1"/>
</dbReference>
<dbReference type="PROSITE" id="PS51263">
    <property type="entry name" value="ADF_H"/>
    <property type="match status" value="1"/>
</dbReference>
<evidence type="ECO:0000259" key="1">
    <source>
        <dbReference type="PROSITE" id="PS51263"/>
    </source>
</evidence>
<reference evidence="2" key="1">
    <citation type="submission" date="2022-06" db="EMBL/GenBank/DDBJ databases">
        <authorList>
            <consortium name="SYNGENTA / RWTH Aachen University"/>
        </authorList>
    </citation>
    <scope>NUCLEOTIDE SEQUENCE</scope>
</reference>
<evidence type="ECO:0000313" key="3">
    <source>
        <dbReference type="Proteomes" id="UP001153365"/>
    </source>
</evidence>
<dbReference type="AlphaFoldDB" id="A0AAV0AH44"/>
<dbReference type="SUPFAM" id="SSF55753">
    <property type="entry name" value="Actin depolymerizing proteins"/>
    <property type="match status" value="1"/>
</dbReference>
<dbReference type="GO" id="GO:0003779">
    <property type="term" value="F:actin binding"/>
    <property type="evidence" value="ECO:0007669"/>
    <property type="project" value="InterPro"/>
</dbReference>
<proteinExistence type="predicted"/>
<dbReference type="Proteomes" id="UP001153365">
    <property type="component" value="Unassembled WGS sequence"/>
</dbReference>
<dbReference type="InterPro" id="IPR002108">
    <property type="entry name" value="ADF-H"/>
</dbReference>
<name>A0AAV0AH44_PHAPC</name>
<comment type="caution">
    <text evidence="2">The sequence shown here is derived from an EMBL/GenBank/DDBJ whole genome shotgun (WGS) entry which is preliminary data.</text>
</comment>
<accession>A0AAV0AH44</accession>
<dbReference type="EMBL" id="CALTRL010000156">
    <property type="protein sequence ID" value="CAH7666810.1"/>
    <property type="molecule type" value="Genomic_DNA"/>
</dbReference>